<name>A0A7K0BTD5_9ACTN</name>
<dbReference type="AlphaFoldDB" id="A0A7K0BTD5"/>
<evidence type="ECO:0000313" key="1">
    <source>
        <dbReference type="EMBL" id="MQY04453.1"/>
    </source>
</evidence>
<evidence type="ECO:0000313" key="2">
    <source>
        <dbReference type="Proteomes" id="UP000487268"/>
    </source>
</evidence>
<accession>A0A7K0BTD5</accession>
<reference evidence="1 2" key="1">
    <citation type="submission" date="2019-10" db="EMBL/GenBank/DDBJ databases">
        <title>Actinomadura rubteroloni sp. nov. and Actinomadura macrotermitis sp. nov., isolated from the gut of fungus growing-termite Macrotermes natalensis.</title>
        <authorList>
            <person name="Benndorf R."/>
            <person name="Martin K."/>
            <person name="Kuefner M."/>
            <person name="De Beer W."/>
            <person name="Kaster A.-K."/>
            <person name="Vollmers J."/>
            <person name="Poulsen M."/>
            <person name="Beemelmanns C."/>
        </authorList>
    </citation>
    <scope>NUCLEOTIDE SEQUENCE [LARGE SCALE GENOMIC DNA]</scope>
    <source>
        <strain evidence="1 2">RB68</strain>
    </source>
</reference>
<gene>
    <name evidence="1" type="ORF">ACRB68_25070</name>
</gene>
<sequence>MSVPPVDAAARQAANRTLEWNGVLVPPPPAG</sequence>
<dbReference type="Proteomes" id="UP000487268">
    <property type="component" value="Unassembled WGS sequence"/>
</dbReference>
<dbReference type="EMBL" id="WEGH01000002">
    <property type="protein sequence ID" value="MQY04453.1"/>
    <property type="molecule type" value="Genomic_DNA"/>
</dbReference>
<proteinExistence type="predicted"/>
<protein>
    <submittedName>
        <fullName evidence="1">Uncharacterized protein</fullName>
    </submittedName>
</protein>
<keyword evidence="2" id="KW-1185">Reference proteome</keyword>
<comment type="caution">
    <text evidence="1">The sequence shown here is derived from an EMBL/GenBank/DDBJ whole genome shotgun (WGS) entry which is preliminary data.</text>
</comment>
<organism evidence="1 2">
    <name type="scientific">Actinomadura macrotermitis</name>
    <dbReference type="NCBI Taxonomy" id="2585200"/>
    <lineage>
        <taxon>Bacteria</taxon>
        <taxon>Bacillati</taxon>
        <taxon>Actinomycetota</taxon>
        <taxon>Actinomycetes</taxon>
        <taxon>Streptosporangiales</taxon>
        <taxon>Thermomonosporaceae</taxon>
        <taxon>Actinomadura</taxon>
    </lineage>
</organism>